<gene>
    <name evidence="2" type="ordered locus">Nitsa_0830</name>
</gene>
<dbReference type="RefSeq" id="WP_013553786.1">
    <property type="nucleotide sequence ID" value="NC_014935.1"/>
</dbReference>
<dbReference type="OrthoDB" id="9776116at2"/>
<evidence type="ECO:0000313" key="2">
    <source>
        <dbReference type="EMBL" id="ADV46092.1"/>
    </source>
</evidence>
<dbReference type="PANTHER" id="PTHR33608">
    <property type="entry name" value="BLL2464 PROTEIN"/>
    <property type="match status" value="1"/>
</dbReference>
<dbReference type="Proteomes" id="UP000008633">
    <property type="component" value="Chromosome"/>
</dbReference>
<dbReference type="HOGENOM" id="CLU_054927_2_1_7"/>
<dbReference type="STRING" id="749222.Nitsa_0830"/>
<protein>
    <recommendedName>
        <fullName evidence="1">DUF58 domain-containing protein</fullName>
    </recommendedName>
</protein>
<dbReference type="KEGG" id="nsa:Nitsa_0830"/>
<feature type="domain" description="DUF58" evidence="1">
    <location>
        <begin position="37"/>
        <end position="244"/>
    </location>
</feature>
<dbReference type="PANTHER" id="PTHR33608:SF6">
    <property type="entry name" value="BLL2464 PROTEIN"/>
    <property type="match status" value="1"/>
</dbReference>
<proteinExistence type="predicted"/>
<dbReference type="EMBL" id="CP002452">
    <property type="protein sequence ID" value="ADV46092.1"/>
    <property type="molecule type" value="Genomic_DNA"/>
</dbReference>
<dbReference type="InterPro" id="IPR002881">
    <property type="entry name" value="DUF58"/>
</dbReference>
<evidence type="ECO:0000259" key="1">
    <source>
        <dbReference type="Pfam" id="PF01882"/>
    </source>
</evidence>
<dbReference type="eggNOG" id="COG1721">
    <property type="taxonomic scope" value="Bacteria"/>
</dbReference>
<dbReference type="AlphaFoldDB" id="E6X2M6"/>
<dbReference type="Pfam" id="PF01882">
    <property type="entry name" value="DUF58"/>
    <property type="match status" value="1"/>
</dbReference>
<keyword evidence="3" id="KW-1185">Reference proteome</keyword>
<name>E6X2M6_NITSE</name>
<sequence length="277" mass="31548">MAAQLREILLRTRRHLLLARPGEQPSRLAGEGLDFRELREYTLDDDIRHLNWKSMARIRKPLVNRYNESRQISVGLVYLNSGSLAIGAPVSKKDLAVELLTALSYAAARSGERVSTWFLGADECAYYPPGRRQGDLAERNHALATALEAKGEPADSEQLLRELGPRLRRRSVLFLLGDFMKPLDLSALASRHEIHALILRDRLDEELPGGSFLLEDTGSLRRKEAVIDPAAREHYRRLVREQDAALFEHFRRHGIGWEKFGTSQEPIARLAQYLRRP</sequence>
<organism evidence="2 3">
    <name type="scientific">Nitratifractor salsuginis (strain DSM 16511 / JCM 12458 / E9I37-1)</name>
    <dbReference type="NCBI Taxonomy" id="749222"/>
    <lineage>
        <taxon>Bacteria</taxon>
        <taxon>Pseudomonadati</taxon>
        <taxon>Campylobacterota</taxon>
        <taxon>Epsilonproteobacteria</taxon>
        <taxon>Campylobacterales</taxon>
        <taxon>Sulfurovaceae</taxon>
        <taxon>Nitratifractor</taxon>
    </lineage>
</organism>
<accession>E6X2M6</accession>
<reference evidence="2 3" key="1">
    <citation type="journal article" date="2011" name="Stand. Genomic Sci.">
        <title>Complete genome sequence of Nitratifractor salsuginis type strain (E9I37-1).</title>
        <authorList>
            <person name="Anderson I."/>
            <person name="Sikorski J."/>
            <person name="Zeytun A."/>
            <person name="Nolan M."/>
            <person name="Lapidus A."/>
            <person name="Lucas S."/>
            <person name="Hammon N."/>
            <person name="Deshpande S."/>
            <person name="Cheng J.F."/>
            <person name="Tapia R."/>
            <person name="Han C."/>
            <person name="Goodwin L."/>
            <person name="Pitluck S."/>
            <person name="Liolios K."/>
            <person name="Pagani I."/>
            <person name="Ivanova N."/>
            <person name="Huntemann M."/>
            <person name="Mavromatis K."/>
            <person name="Ovchinikova G."/>
            <person name="Pati A."/>
            <person name="Chen A."/>
            <person name="Palaniappan K."/>
            <person name="Land M."/>
            <person name="Hauser L."/>
            <person name="Brambilla E.M."/>
            <person name="Ngatchou-Djao O.D."/>
            <person name="Rohde M."/>
            <person name="Tindall B.J."/>
            <person name="Goker M."/>
            <person name="Detter J.C."/>
            <person name="Woyke T."/>
            <person name="Bristow J."/>
            <person name="Eisen J.A."/>
            <person name="Markowitz V."/>
            <person name="Hugenholtz P."/>
            <person name="Klenk H.P."/>
            <person name="Kyrpides N.C."/>
        </authorList>
    </citation>
    <scope>NUCLEOTIDE SEQUENCE [LARGE SCALE GENOMIC DNA]</scope>
    <source>
        <strain evidence="3">DSM 16511 / JCM 12458 / E9I37-1</strain>
    </source>
</reference>
<evidence type="ECO:0000313" key="3">
    <source>
        <dbReference type="Proteomes" id="UP000008633"/>
    </source>
</evidence>
<reference evidence="3" key="2">
    <citation type="submission" date="2011-01" db="EMBL/GenBank/DDBJ databases">
        <title>The complete genome of Nitratifractor salsuginis DSM 16511.</title>
        <authorList>
            <consortium name="US DOE Joint Genome Institute (JGI-PGF)"/>
            <person name="Lucas S."/>
            <person name="Copeland A."/>
            <person name="Lapidus A."/>
            <person name="Bruce D."/>
            <person name="Goodwin L."/>
            <person name="Pitluck S."/>
            <person name="Kyrpides N."/>
            <person name="Mavromatis K."/>
            <person name="Ivanova N."/>
            <person name="Mikhailova N."/>
            <person name="Zeytun A."/>
            <person name="Detter J.C."/>
            <person name="Tapia R."/>
            <person name="Han C."/>
            <person name="Land M."/>
            <person name="Hauser L."/>
            <person name="Markowitz V."/>
            <person name="Cheng J.-F."/>
            <person name="Hugenholtz P."/>
            <person name="Woyke T."/>
            <person name="Wu D."/>
            <person name="Tindall B."/>
            <person name="Schuetze A."/>
            <person name="Brambilla E."/>
            <person name="Klenk H.-P."/>
            <person name="Eisen J.A."/>
        </authorList>
    </citation>
    <scope>NUCLEOTIDE SEQUENCE [LARGE SCALE GENOMIC DNA]</scope>
    <source>
        <strain evidence="3">DSM 16511 / JCM 12458 / E9I37-1</strain>
    </source>
</reference>